<keyword evidence="2" id="KW-1133">Transmembrane helix</keyword>
<proteinExistence type="predicted"/>
<dbReference type="InterPro" id="IPR007730">
    <property type="entry name" value="SPOR-like_dom"/>
</dbReference>
<evidence type="ECO:0000313" key="4">
    <source>
        <dbReference type="EMBL" id="ACV68603.1"/>
    </source>
</evidence>
<dbReference type="EMBL" id="CP001734">
    <property type="protein sequence ID" value="ACV68603.1"/>
    <property type="molecule type" value="Genomic_DNA"/>
</dbReference>
<keyword evidence="2" id="KW-0472">Membrane</keyword>
<dbReference type="Pfam" id="PF05036">
    <property type="entry name" value="SPOR"/>
    <property type="match status" value="1"/>
</dbReference>
<evidence type="ECO:0000259" key="3">
    <source>
        <dbReference type="PROSITE" id="PS51724"/>
    </source>
</evidence>
<dbReference type="RefSeq" id="WP_015751750.1">
    <property type="nucleotide sequence ID" value="NC_013223.1"/>
</dbReference>
<evidence type="ECO:0000256" key="2">
    <source>
        <dbReference type="SAM" id="Phobius"/>
    </source>
</evidence>
<dbReference type="STRING" id="485915.Dret_1315"/>
<dbReference type="Gene3D" id="3.30.70.1070">
    <property type="entry name" value="Sporulation related repeat"/>
    <property type="match status" value="1"/>
</dbReference>
<evidence type="ECO:0000313" key="5">
    <source>
        <dbReference type="Proteomes" id="UP000001052"/>
    </source>
</evidence>
<sequence length="218" mass="24284">MATKKNSAKSASKSKKKTSASGRKISFEFTLTGLFALGSLFLVIVVWGFVLGILVGRGYQPERFVPHLENVLPSGDRAEADKSGEKVLRSEELGFFEALRSESEEPALQQQKSQAAAPPETRQQRASAPQQSDGGQRYALIYQVAAFQVHDKALKMQKILRKKQMESFLSEANRDGTTWYRVLVPFTGTRAQARELKTRLAEAGVNNPFVYKKKSLQD</sequence>
<feature type="domain" description="SPOR" evidence="3">
    <location>
        <begin position="134"/>
        <end position="213"/>
    </location>
</feature>
<accession>C8X2F6</accession>
<reference evidence="4 5" key="2">
    <citation type="journal article" date="2010" name="Stand. Genomic Sci.">
        <title>Complete genome sequence of Desulfohalobium retbaense type strain (HR(100)).</title>
        <authorList>
            <person name="Spring S."/>
            <person name="Nolan M."/>
            <person name="Lapidus A."/>
            <person name="Glavina Del Rio T."/>
            <person name="Copeland A."/>
            <person name="Tice H."/>
            <person name="Cheng J.F."/>
            <person name="Lucas S."/>
            <person name="Land M."/>
            <person name="Chen F."/>
            <person name="Bruce D."/>
            <person name="Goodwin L."/>
            <person name="Pitluck S."/>
            <person name="Ivanova N."/>
            <person name="Mavromatis K."/>
            <person name="Mikhailova N."/>
            <person name="Pati A."/>
            <person name="Chen A."/>
            <person name="Palaniappan K."/>
            <person name="Hauser L."/>
            <person name="Chang Y.J."/>
            <person name="Jeffries C.D."/>
            <person name="Munk C."/>
            <person name="Kiss H."/>
            <person name="Chain P."/>
            <person name="Han C."/>
            <person name="Brettin T."/>
            <person name="Detter J.C."/>
            <person name="Schuler E."/>
            <person name="Goker M."/>
            <person name="Rohde M."/>
            <person name="Bristow J."/>
            <person name="Eisen J.A."/>
            <person name="Markowitz V."/>
            <person name="Hugenholtz P."/>
            <person name="Kyrpides N.C."/>
            <person name="Klenk H.P."/>
        </authorList>
    </citation>
    <scope>NUCLEOTIDE SEQUENCE [LARGE SCALE GENOMIC DNA]</scope>
    <source>
        <strain evidence="4 5">DSM 5692</strain>
    </source>
</reference>
<dbReference type="HOGENOM" id="CLU_077621_0_0_7"/>
<dbReference type="KEGG" id="drt:Dret_1315"/>
<dbReference type="eggNOG" id="COG3087">
    <property type="taxonomic scope" value="Bacteria"/>
</dbReference>
<feature type="compositionally biased region" description="Polar residues" evidence="1">
    <location>
        <begin position="124"/>
        <end position="134"/>
    </location>
</feature>
<dbReference type="Proteomes" id="UP000001052">
    <property type="component" value="Chromosome"/>
</dbReference>
<dbReference type="OrthoDB" id="5453354at2"/>
<evidence type="ECO:0000256" key="1">
    <source>
        <dbReference type="SAM" id="MobiDB-lite"/>
    </source>
</evidence>
<dbReference type="GO" id="GO:0042834">
    <property type="term" value="F:peptidoglycan binding"/>
    <property type="evidence" value="ECO:0007669"/>
    <property type="project" value="InterPro"/>
</dbReference>
<feature type="transmembrane region" description="Helical" evidence="2">
    <location>
        <begin position="34"/>
        <end position="55"/>
    </location>
</feature>
<keyword evidence="5" id="KW-1185">Reference proteome</keyword>
<dbReference type="InterPro" id="IPR036680">
    <property type="entry name" value="SPOR-like_sf"/>
</dbReference>
<name>C8X2F6_DESRD</name>
<keyword evidence="2" id="KW-0812">Transmembrane</keyword>
<gene>
    <name evidence="4" type="ordered locus">Dret_1315</name>
</gene>
<protein>
    <submittedName>
        <fullName evidence="4">Sporulation domain protein</fullName>
    </submittedName>
</protein>
<organism evidence="4 5">
    <name type="scientific">Desulfohalobium retbaense (strain ATCC 49708 / DSM 5692 / JCM 16813 / HR100)</name>
    <dbReference type="NCBI Taxonomy" id="485915"/>
    <lineage>
        <taxon>Bacteria</taxon>
        <taxon>Pseudomonadati</taxon>
        <taxon>Thermodesulfobacteriota</taxon>
        <taxon>Desulfovibrionia</taxon>
        <taxon>Desulfovibrionales</taxon>
        <taxon>Desulfohalobiaceae</taxon>
        <taxon>Desulfohalobium</taxon>
    </lineage>
</organism>
<reference evidence="5" key="1">
    <citation type="submission" date="2009-09" db="EMBL/GenBank/DDBJ databases">
        <title>The complete chromosome of Desulfohalobium retbaense DSM 5692.</title>
        <authorList>
            <consortium name="US DOE Joint Genome Institute (JGI-PGF)"/>
            <person name="Lucas S."/>
            <person name="Copeland A."/>
            <person name="Lapidus A."/>
            <person name="Glavina del Rio T."/>
            <person name="Dalin E."/>
            <person name="Tice H."/>
            <person name="Bruce D."/>
            <person name="Goodwin L."/>
            <person name="Pitluck S."/>
            <person name="Kyrpides N."/>
            <person name="Mavromatis K."/>
            <person name="Ivanova N."/>
            <person name="Mikhailova N."/>
            <person name="Munk A.C."/>
            <person name="Brettin T."/>
            <person name="Detter J.C."/>
            <person name="Han C."/>
            <person name="Tapia R."/>
            <person name="Larimer F."/>
            <person name="Land M."/>
            <person name="Hauser L."/>
            <person name="Markowitz V."/>
            <person name="Cheng J.-F."/>
            <person name="Hugenholtz P."/>
            <person name="Woyke T."/>
            <person name="Wu D."/>
            <person name="Spring S."/>
            <person name="Klenk H.-P."/>
            <person name="Eisen J.A."/>
        </authorList>
    </citation>
    <scope>NUCLEOTIDE SEQUENCE [LARGE SCALE GENOMIC DNA]</scope>
    <source>
        <strain evidence="5">DSM 5692</strain>
    </source>
</reference>
<dbReference type="PROSITE" id="PS51724">
    <property type="entry name" value="SPOR"/>
    <property type="match status" value="1"/>
</dbReference>
<feature type="region of interest" description="Disordered" evidence="1">
    <location>
        <begin position="103"/>
        <end position="134"/>
    </location>
</feature>
<dbReference type="SUPFAM" id="SSF110997">
    <property type="entry name" value="Sporulation related repeat"/>
    <property type="match status" value="1"/>
</dbReference>
<dbReference type="AlphaFoldDB" id="C8X2F6"/>